<feature type="compositionally biased region" description="Polar residues" evidence="1">
    <location>
        <begin position="20"/>
        <end position="45"/>
    </location>
</feature>
<name>A0A4P9ZML8_9FUNG</name>
<feature type="region of interest" description="Disordered" evidence="1">
    <location>
        <begin position="58"/>
        <end position="89"/>
    </location>
</feature>
<dbReference type="AlphaFoldDB" id="A0A4P9ZML8"/>
<accession>A0A4P9ZML8</accession>
<organism evidence="2 3">
    <name type="scientific">Dimargaris cristalligena</name>
    <dbReference type="NCBI Taxonomy" id="215637"/>
    <lineage>
        <taxon>Eukaryota</taxon>
        <taxon>Fungi</taxon>
        <taxon>Fungi incertae sedis</taxon>
        <taxon>Zoopagomycota</taxon>
        <taxon>Kickxellomycotina</taxon>
        <taxon>Dimargaritomycetes</taxon>
        <taxon>Dimargaritales</taxon>
        <taxon>Dimargaritaceae</taxon>
        <taxon>Dimargaris</taxon>
    </lineage>
</organism>
<evidence type="ECO:0000256" key="1">
    <source>
        <dbReference type="SAM" id="MobiDB-lite"/>
    </source>
</evidence>
<feature type="compositionally biased region" description="Low complexity" evidence="1">
    <location>
        <begin position="62"/>
        <end position="89"/>
    </location>
</feature>
<feature type="compositionally biased region" description="Polar residues" evidence="1">
    <location>
        <begin position="159"/>
        <end position="168"/>
    </location>
</feature>
<proteinExistence type="predicted"/>
<dbReference type="Proteomes" id="UP000268162">
    <property type="component" value="Unassembled WGS sequence"/>
</dbReference>
<dbReference type="EMBL" id="ML003123">
    <property type="protein sequence ID" value="RKP34646.1"/>
    <property type="molecule type" value="Genomic_DNA"/>
</dbReference>
<feature type="compositionally biased region" description="Pro residues" evidence="1">
    <location>
        <begin position="135"/>
        <end position="155"/>
    </location>
</feature>
<feature type="region of interest" description="Disordered" evidence="1">
    <location>
        <begin position="1"/>
        <end position="45"/>
    </location>
</feature>
<feature type="region of interest" description="Disordered" evidence="1">
    <location>
        <begin position="126"/>
        <end position="172"/>
    </location>
</feature>
<sequence length="259" mass="28139">MFQSPTHPVGDREPYPYHLHSQSGLQTPQRPTMSHSTQSPLSATLSNDPLSILARTPLNQRTPAAATPVAGPTPTYTLPTTTNTNTTMPVSLTTPAARVSATTATSPPATSPQPAYKVRLRHLLQHSPTNNNTPTSPPHPPPPPQGMLAGPPPYDTPLLSATTPTASDRQVGKWEHPDLPFLNHLRRNHSITATSFRRLQINGAIVAALWLLTRTSPYQTVRWVVTEEVGFSSFLWGTAEFVVLLVPLFNFFGNPVALC</sequence>
<gene>
    <name evidence="2" type="ORF">BJ085DRAFT_31353</name>
</gene>
<evidence type="ECO:0000313" key="2">
    <source>
        <dbReference type="EMBL" id="RKP34646.1"/>
    </source>
</evidence>
<keyword evidence="3" id="KW-1185">Reference proteome</keyword>
<reference evidence="3" key="1">
    <citation type="journal article" date="2018" name="Nat. Microbiol.">
        <title>Leveraging single-cell genomics to expand the fungal tree of life.</title>
        <authorList>
            <person name="Ahrendt S.R."/>
            <person name="Quandt C.A."/>
            <person name="Ciobanu D."/>
            <person name="Clum A."/>
            <person name="Salamov A."/>
            <person name="Andreopoulos B."/>
            <person name="Cheng J.F."/>
            <person name="Woyke T."/>
            <person name="Pelin A."/>
            <person name="Henrissat B."/>
            <person name="Reynolds N.K."/>
            <person name="Benny G.L."/>
            <person name="Smith M.E."/>
            <person name="James T.Y."/>
            <person name="Grigoriev I.V."/>
        </authorList>
    </citation>
    <scope>NUCLEOTIDE SEQUENCE [LARGE SCALE GENOMIC DNA]</scope>
    <source>
        <strain evidence="3">RSA 468</strain>
    </source>
</reference>
<protein>
    <submittedName>
        <fullName evidence="2">Uncharacterized protein</fullName>
    </submittedName>
</protein>
<evidence type="ECO:0000313" key="3">
    <source>
        <dbReference type="Proteomes" id="UP000268162"/>
    </source>
</evidence>